<reference evidence="2 3" key="1">
    <citation type="submission" date="2024-03" db="EMBL/GenBank/DDBJ databases">
        <authorList>
            <person name="Martinez-Hernandez J."/>
        </authorList>
    </citation>
    <scope>NUCLEOTIDE SEQUENCE [LARGE SCALE GENOMIC DNA]</scope>
</reference>
<dbReference type="AlphaFoldDB" id="A0AAV1XJ74"/>
<proteinExistence type="predicted"/>
<dbReference type="EMBL" id="CAXHTB010000015">
    <property type="protein sequence ID" value="CAL0321174.1"/>
    <property type="molecule type" value="Genomic_DNA"/>
</dbReference>
<evidence type="ECO:0000313" key="2">
    <source>
        <dbReference type="EMBL" id="CAL0321174.1"/>
    </source>
</evidence>
<protein>
    <recommendedName>
        <fullName evidence="1">DUF7812 domain-containing protein</fullName>
    </recommendedName>
</protein>
<sequence>MYKDPEKLYHSLTNPDSPIPKDRKTLFGTLFHQLHTTFHTFFSSLPLLHNNVSQSGSNSCSHSRISSILQDLSHVLRCCLVILTLPQNTDQKFIIVKCRFILQALKAFVSVEVRERGGKKLLRFRNFVDDVDMELSHSASPFLCAVLEVFADELLRHQSLRRYLMITDSRNSISEKLFACHVNHGDTASVLEVISTHFVLSVSNANTFENFIGRLFLHCDKDSGFPKLSIATAILLLLDPIVLSAPKIFQAHIISLVSEVIGSGLSSENLALDMNYYLTAFQKSVTLYSTHVSSLQMDAFNVELKFVNQFSLLERSQTTFVSYIQQVTSNRLNQVLSKADNKRHSSRCKTSSKTKANLLTECISFMKGRQYIFPDSYRETSASTLDCLIHQTFSQDVAGDGLYTKEDTSTADIFLLASILKLMSISLIQAIKSLSNSGDSGCLKTMGNTSVHEKYDFLISIINHFQQCKLRLPVQTLLYKIMKSQQTNVSASKSMLVHFSGLLSLCFSSGLDLLAKGCISVIMALMYLFIFEEGDLVTLGSLRDLPLQSCSSEIPSAKTKEGGRDKQSISKVAAEFNRVQRRKLRSDSVVEAETEETCNGEIFLDCILDGSKNLPDYDELADFFECEKERDYSSWLKGRQKFRKWRHEKMIDLRKIKKKKIWKSMNCQKSRKSSRLQKMGKRL</sequence>
<evidence type="ECO:0000259" key="1">
    <source>
        <dbReference type="Pfam" id="PF25104"/>
    </source>
</evidence>
<dbReference type="InterPro" id="IPR056714">
    <property type="entry name" value="DUF7812"/>
</dbReference>
<dbReference type="Pfam" id="PF25104">
    <property type="entry name" value="DUF7812"/>
    <property type="match status" value="1"/>
</dbReference>
<comment type="caution">
    <text evidence="2">The sequence shown here is derived from an EMBL/GenBank/DDBJ whole genome shotgun (WGS) entry which is preliminary data.</text>
</comment>
<evidence type="ECO:0000313" key="3">
    <source>
        <dbReference type="Proteomes" id="UP001497480"/>
    </source>
</evidence>
<gene>
    <name evidence="2" type="ORF">LLUT_LOCUS22234</name>
</gene>
<dbReference type="Proteomes" id="UP001497480">
    <property type="component" value="Unassembled WGS sequence"/>
</dbReference>
<keyword evidence="3" id="KW-1185">Reference proteome</keyword>
<organism evidence="2 3">
    <name type="scientific">Lupinus luteus</name>
    <name type="common">European yellow lupine</name>
    <dbReference type="NCBI Taxonomy" id="3873"/>
    <lineage>
        <taxon>Eukaryota</taxon>
        <taxon>Viridiplantae</taxon>
        <taxon>Streptophyta</taxon>
        <taxon>Embryophyta</taxon>
        <taxon>Tracheophyta</taxon>
        <taxon>Spermatophyta</taxon>
        <taxon>Magnoliopsida</taxon>
        <taxon>eudicotyledons</taxon>
        <taxon>Gunneridae</taxon>
        <taxon>Pentapetalae</taxon>
        <taxon>rosids</taxon>
        <taxon>fabids</taxon>
        <taxon>Fabales</taxon>
        <taxon>Fabaceae</taxon>
        <taxon>Papilionoideae</taxon>
        <taxon>50 kb inversion clade</taxon>
        <taxon>genistoids sensu lato</taxon>
        <taxon>core genistoids</taxon>
        <taxon>Genisteae</taxon>
        <taxon>Lupinus</taxon>
    </lineage>
</organism>
<accession>A0AAV1XJ74</accession>
<feature type="domain" description="DUF7812" evidence="1">
    <location>
        <begin position="75"/>
        <end position="539"/>
    </location>
</feature>
<dbReference type="PANTHER" id="PTHR36786">
    <property type="entry name" value="2-ISOPROPYLMALATE SYNTHASE"/>
    <property type="match status" value="1"/>
</dbReference>
<dbReference type="PANTHER" id="PTHR36786:SF1">
    <property type="entry name" value="2-ISOPROPYLMALATE SYNTHASE"/>
    <property type="match status" value="1"/>
</dbReference>
<name>A0AAV1XJ74_LUPLU</name>